<dbReference type="AlphaFoldDB" id="A0A182IFA9"/>
<dbReference type="VEuPathDB" id="VectorBase:AARA014178"/>
<reference evidence="1" key="1">
    <citation type="submission" date="2022-08" db="UniProtKB">
        <authorList>
            <consortium name="EnsemblMetazoa"/>
        </authorList>
    </citation>
    <scope>IDENTIFICATION</scope>
    <source>
        <strain evidence="1">Dongola</strain>
    </source>
</reference>
<dbReference type="EMBL" id="APCN01000879">
    <property type="status" value="NOT_ANNOTATED_CDS"/>
    <property type="molecule type" value="Genomic_DNA"/>
</dbReference>
<protein>
    <submittedName>
        <fullName evidence="1">Uncharacterized protein</fullName>
    </submittedName>
</protein>
<organism evidence="1 2">
    <name type="scientific">Anopheles arabiensis</name>
    <name type="common">Mosquito</name>
    <dbReference type="NCBI Taxonomy" id="7173"/>
    <lineage>
        <taxon>Eukaryota</taxon>
        <taxon>Metazoa</taxon>
        <taxon>Ecdysozoa</taxon>
        <taxon>Arthropoda</taxon>
        <taxon>Hexapoda</taxon>
        <taxon>Insecta</taxon>
        <taxon>Pterygota</taxon>
        <taxon>Neoptera</taxon>
        <taxon>Endopterygota</taxon>
        <taxon>Diptera</taxon>
        <taxon>Nematocera</taxon>
        <taxon>Culicoidea</taxon>
        <taxon>Culicidae</taxon>
        <taxon>Anophelinae</taxon>
        <taxon>Anopheles</taxon>
    </lineage>
</organism>
<keyword evidence="2" id="KW-1185">Reference proteome</keyword>
<proteinExistence type="predicted"/>
<dbReference type="Proteomes" id="UP000075840">
    <property type="component" value="Unassembled WGS sequence"/>
</dbReference>
<accession>A0A182IFA9</accession>
<evidence type="ECO:0000313" key="2">
    <source>
        <dbReference type="Proteomes" id="UP000075840"/>
    </source>
</evidence>
<evidence type="ECO:0000313" key="1">
    <source>
        <dbReference type="EnsemblMetazoa" id="AARA014178-PA"/>
    </source>
</evidence>
<name>A0A182IFA9_ANOAR</name>
<dbReference type="EnsemblMetazoa" id="AARA014178-RA">
    <property type="protein sequence ID" value="AARA014178-PA"/>
    <property type="gene ID" value="AARA014178"/>
</dbReference>
<sequence>MQFKRSLTIVPLLLLIVLVNAFALVTAGIPRRVRRANEPQTYQARELPPTFSVVQPEVFFVSYGGGASNRNGDIKITPQTIRY</sequence>